<evidence type="ECO:0000313" key="3">
    <source>
        <dbReference type="Proteomes" id="UP000199184"/>
    </source>
</evidence>
<accession>A0A1C3W186</accession>
<evidence type="ECO:0000256" key="1">
    <source>
        <dbReference type="SAM" id="SignalP"/>
    </source>
</evidence>
<dbReference type="RefSeq" id="WP_091956783.1">
    <property type="nucleotide sequence ID" value="NZ_FMAI01000006.1"/>
</dbReference>
<dbReference type="EMBL" id="FMAI01000006">
    <property type="protein sequence ID" value="SCB33772.1"/>
    <property type="molecule type" value="Genomic_DNA"/>
</dbReference>
<sequence length="137" mass="14700">MGRIAIAALCAVLLLAGCSSTPADLEAKAAPIVQTYSENYQEIYRRVSTTAKRCFAGNVGAYASFAVDSELYSELGYGELTLSLINMGTRNYYVSARVDKQPTGSKLTVRSGNTLASERYKTLLLGWAGGDQNCPVI</sequence>
<evidence type="ECO:0000313" key="2">
    <source>
        <dbReference type="EMBL" id="SCB33772.1"/>
    </source>
</evidence>
<keyword evidence="1" id="KW-0732">Signal</keyword>
<feature type="chain" id="PRO_5008685009" description="Lipoprotein" evidence="1">
    <location>
        <begin position="24"/>
        <end position="137"/>
    </location>
</feature>
<proteinExistence type="predicted"/>
<reference evidence="3" key="1">
    <citation type="submission" date="2016-08" db="EMBL/GenBank/DDBJ databases">
        <authorList>
            <person name="Varghese N."/>
            <person name="Submissions Spin"/>
        </authorList>
    </citation>
    <scope>NUCLEOTIDE SEQUENCE [LARGE SCALE GENOMIC DNA]</scope>
    <source>
        <strain evidence="3">ERR11</strain>
    </source>
</reference>
<dbReference type="AlphaFoldDB" id="A0A1C3W186"/>
<protein>
    <recommendedName>
        <fullName evidence="4">Lipoprotein</fullName>
    </recommendedName>
</protein>
<feature type="signal peptide" evidence="1">
    <location>
        <begin position="1"/>
        <end position="23"/>
    </location>
</feature>
<gene>
    <name evidence="2" type="ORF">GA0061098_1006166</name>
</gene>
<name>A0A1C3W186_9BRAD</name>
<dbReference type="PROSITE" id="PS51257">
    <property type="entry name" value="PROKAR_LIPOPROTEIN"/>
    <property type="match status" value="1"/>
</dbReference>
<keyword evidence="3" id="KW-1185">Reference proteome</keyword>
<evidence type="ECO:0008006" key="4">
    <source>
        <dbReference type="Google" id="ProtNLM"/>
    </source>
</evidence>
<organism evidence="2 3">
    <name type="scientific">Bradyrhizobium shewense</name>
    <dbReference type="NCBI Taxonomy" id="1761772"/>
    <lineage>
        <taxon>Bacteria</taxon>
        <taxon>Pseudomonadati</taxon>
        <taxon>Pseudomonadota</taxon>
        <taxon>Alphaproteobacteria</taxon>
        <taxon>Hyphomicrobiales</taxon>
        <taxon>Nitrobacteraceae</taxon>
        <taxon>Bradyrhizobium</taxon>
    </lineage>
</organism>
<dbReference type="Proteomes" id="UP000199184">
    <property type="component" value="Unassembled WGS sequence"/>
</dbReference>